<dbReference type="GeneID" id="33357672"/>
<dbReference type="EMBL" id="MF101433">
    <property type="protein sequence ID" value="ARW64645.1"/>
    <property type="molecule type" value="Genomic_DNA"/>
</dbReference>
<proteinExistence type="predicted"/>
<name>A0A1Z1MFQ1_9FLOR</name>
<organism evidence="2">
    <name type="scientific">Vertebrata isogona</name>
    <dbReference type="NCBI Taxonomy" id="2006944"/>
    <lineage>
        <taxon>Eukaryota</taxon>
        <taxon>Rhodophyta</taxon>
        <taxon>Florideophyceae</taxon>
        <taxon>Rhodymeniophycidae</taxon>
        <taxon>Ceramiales</taxon>
        <taxon>Rhodomelaceae</taxon>
        <taxon>Polysiphonioideae</taxon>
        <taxon>Vertebrata</taxon>
    </lineage>
</organism>
<keyword evidence="1" id="KW-0812">Transmembrane</keyword>
<geneLocation type="chloroplast" evidence="2"/>
<dbReference type="AlphaFoldDB" id="A0A1Z1MFQ1"/>
<accession>A0A1Z1MFQ1</accession>
<keyword evidence="1" id="KW-0472">Membrane</keyword>
<evidence type="ECO:0000256" key="1">
    <source>
        <dbReference type="SAM" id="Phobius"/>
    </source>
</evidence>
<evidence type="ECO:0000313" key="2">
    <source>
        <dbReference type="EMBL" id="ARW64645.1"/>
    </source>
</evidence>
<keyword evidence="2" id="KW-0934">Plastid</keyword>
<keyword evidence="2" id="KW-0150">Chloroplast</keyword>
<dbReference type="RefSeq" id="YP_009395656.1">
    <property type="nucleotide sequence ID" value="NC_035278.1"/>
</dbReference>
<sequence length="47" mass="5743">MLHTLNFLSCSIIDDVYIDSLIYSLSYFLILCLNIYSLKRYYYMFWA</sequence>
<reference evidence="2" key="1">
    <citation type="journal article" date="2017" name="J. Phycol.">
        <title>Analysis of chloroplast genomes and a supermatrix inform reclassification of the Rhodomelaceae (Rhodophyta).</title>
        <authorList>
            <person name="Diaz-Tapia P."/>
            <person name="Maggs C.A."/>
            <person name="West J.A."/>
            <person name="Verbruggen H."/>
        </authorList>
    </citation>
    <scope>NUCLEOTIDE SEQUENCE</scope>
    <source>
        <strain evidence="2">PD831</strain>
    </source>
</reference>
<gene>
    <name evidence="2" type="primary">orf47</name>
</gene>
<feature type="transmembrane region" description="Helical" evidence="1">
    <location>
        <begin position="20"/>
        <end position="38"/>
    </location>
</feature>
<protein>
    <submittedName>
        <fullName evidence="2">Uncharacterized protein</fullName>
    </submittedName>
</protein>
<keyword evidence="1" id="KW-1133">Transmembrane helix</keyword>